<dbReference type="Pfam" id="PF03055">
    <property type="entry name" value="RPE65"/>
    <property type="match status" value="1"/>
</dbReference>
<dbReference type="AlphaFoldDB" id="L5LYC7"/>
<evidence type="ECO:0000313" key="7">
    <source>
        <dbReference type="Proteomes" id="UP000010556"/>
    </source>
</evidence>
<evidence type="ECO:0000313" key="6">
    <source>
        <dbReference type="EMBL" id="ELK31444.1"/>
    </source>
</evidence>
<keyword evidence="3 4" id="KW-0408">Iron</keyword>
<evidence type="ECO:0000256" key="1">
    <source>
        <dbReference type="ARBA" id="ARBA00006787"/>
    </source>
</evidence>
<dbReference type="GO" id="GO:0046872">
    <property type="term" value="F:metal ion binding"/>
    <property type="evidence" value="ECO:0007669"/>
    <property type="project" value="UniProtKB-KW"/>
</dbReference>
<dbReference type="EMBL" id="KB106263">
    <property type="protein sequence ID" value="ELK31444.1"/>
    <property type="molecule type" value="Genomic_DNA"/>
</dbReference>
<dbReference type="Proteomes" id="UP000010556">
    <property type="component" value="Unassembled WGS sequence"/>
</dbReference>
<comment type="cofactor">
    <cofactor evidence="4">
        <name>Fe(2+)</name>
        <dbReference type="ChEBI" id="CHEBI:29033"/>
    </cofactor>
    <text evidence="4">Binds 1 Fe(2+) ion per subunit.</text>
</comment>
<dbReference type="GO" id="GO:0016702">
    <property type="term" value="F:oxidoreductase activity, acting on single donors with incorporation of molecular oxygen, incorporation of two atoms of oxygen"/>
    <property type="evidence" value="ECO:0007669"/>
    <property type="project" value="InterPro"/>
</dbReference>
<name>L5LYC7_MYODS</name>
<reference evidence="7" key="1">
    <citation type="journal article" date="2013" name="Science">
        <title>Comparative analysis of bat genomes provides insight into the evolution of flight and immunity.</title>
        <authorList>
            <person name="Zhang G."/>
            <person name="Cowled C."/>
            <person name="Shi Z."/>
            <person name="Huang Z."/>
            <person name="Bishop-Lilly K.A."/>
            <person name="Fang X."/>
            <person name="Wynne J.W."/>
            <person name="Xiong Z."/>
            <person name="Baker M.L."/>
            <person name="Zhao W."/>
            <person name="Tachedjian M."/>
            <person name="Zhu Y."/>
            <person name="Zhou P."/>
            <person name="Jiang X."/>
            <person name="Ng J."/>
            <person name="Yang L."/>
            <person name="Wu L."/>
            <person name="Xiao J."/>
            <person name="Feng Y."/>
            <person name="Chen Y."/>
            <person name="Sun X."/>
            <person name="Zhang Y."/>
            <person name="Marsh G.A."/>
            <person name="Crameri G."/>
            <person name="Broder C.C."/>
            <person name="Frey K.G."/>
            <person name="Wang L.F."/>
            <person name="Wang J."/>
        </authorList>
    </citation>
    <scope>NUCLEOTIDE SEQUENCE [LARGE SCALE GENOMIC DNA]</scope>
</reference>
<evidence type="ECO:0000256" key="4">
    <source>
        <dbReference type="PIRSR" id="PIRSR604294-1"/>
    </source>
</evidence>
<feature type="binding site" evidence="4">
    <location>
        <position position="47"/>
    </location>
    <ligand>
        <name>Fe cation</name>
        <dbReference type="ChEBI" id="CHEBI:24875"/>
        <note>catalytic</note>
    </ligand>
</feature>
<keyword evidence="2 4" id="KW-0479">Metal-binding</keyword>
<dbReference type="eggNOG" id="KOG1285">
    <property type="taxonomic scope" value="Eukaryota"/>
</dbReference>
<sequence length="53" mass="5803">MEGGNSNSEGRSSVKQNKSNFLLVLDAKNFEELGRAEVPVQMPYGFHGTFIAT</sequence>
<evidence type="ECO:0000256" key="2">
    <source>
        <dbReference type="ARBA" id="ARBA00022723"/>
    </source>
</evidence>
<accession>L5LYC7</accession>
<organism evidence="6 7">
    <name type="scientific">Myotis davidii</name>
    <name type="common">David's myotis</name>
    <dbReference type="NCBI Taxonomy" id="225400"/>
    <lineage>
        <taxon>Eukaryota</taxon>
        <taxon>Metazoa</taxon>
        <taxon>Chordata</taxon>
        <taxon>Craniata</taxon>
        <taxon>Vertebrata</taxon>
        <taxon>Euteleostomi</taxon>
        <taxon>Mammalia</taxon>
        <taxon>Eutheria</taxon>
        <taxon>Laurasiatheria</taxon>
        <taxon>Chiroptera</taxon>
        <taxon>Yangochiroptera</taxon>
        <taxon>Vespertilionidae</taxon>
        <taxon>Myotis</taxon>
    </lineage>
</organism>
<dbReference type="InterPro" id="IPR004294">
    <property type="entry name" value="Carotenoid_Oase"/>
</dbReference>
<comment type="similarity">
    <text evidence="1 5">Belongs to the carotenoid oxygenase family.</text>
</comment>
<keyword evidence="7" id="KW-1185">Reference proteome</keyword>
<protein>
    <submittedName>
        <fullName evidence="6">Beta,beta-carotene 9',10'-oxygenase</fullName>
    </submittedName>
</protein>
<proteinExistence type="inferred from homology"/>
<evidence type="ECO:0000256" key="5">
    <source>
        <dbReference type="RuleBase" id="RU003799"/>
    </source>
</evidence>
<evidence type="ECO:0000256" key="3">
    <source>
        <dbReference type="ARBA" id="ARBA00023004"/>
    </source>
</evidence>
<gene>
    <name evidence="6" type="ORF">MDA_GLEAN10001914</name>
</gene>